<dbReference type="PROSITE" id="PS51462">
    <property type="entry name" value="NUDIX"/>
    <property type="match status" value="1"/>
</dbReference>
<dbReference type="InterPro" id="IPR000086">
    <property type="entry name" value="NUDIX_hydrolase_dom"/>
</dbReference>
<evidence type="ECO:0000313" key="7">
    <source>
        <dbReference type="Proteomes" id="UP000236178"/>
    </source>
</evidence>
<evidence type="ECO:0000259" key="5">
    <source>
        <dbReference type="PROSITE" id="PS51462"/>
    </source>
</evidence>
<keyword evidence="3 4" id="KW-0378">Hydrolase</keyword>
<dbReference type="PROSITE" id="PS00893">
    <property type="entry name" value="NUDIX_BOX"/>
    <property type="match status" value="1"/>
</dbReference>
<accession>A0A2I0SFV6</accession>
<dbReference type="SUPFAM" id="SSF55811">
    <property type="entry name" value="Nudix"/>
    <property type="match status" value="1"/>
</dbReference>
<name>A0A2I0SFV6_9ACTN</name>
<organism evidence="6 7">
    <name type="scientific">Streptomyces populi</name>
    <dbReference type="NCBI Taxonomy" id="2058924"/>
    <lineage>
        <taxon>Bacteria</taxon>
        <taxon>Bacillati</taxon>
        <taxon>Actinomycetota</taxon>
        <taxon>Actinomycetes</taxon>
        <taxon>Kitasatosporales</taxon>
        <taxon>Streptomycetaceae</taxon>
        <taxon>Streptomyces</taxon>
    </lineage>
</organism>
<dbReference type="GO" id="GO:0019693">
    <property type="term" value="P:ribose phosphate metabolic process"/>
    <property type="evidence" value="ECO:0007669"/>
    <property type="project" value="TreeGrafter"/>
</dbReference>
<comment type="similarity">
    <text evidence="2 4">Belongs to the Nudix hydrolase family.</text>
</comment>
<protein>
    <submittedName>
        <fullName evidence="6">NUDIX hydrolase</fullName>
    </submittedName>
</protein>
<evidence type="ECO:0000256" key="4">
    <source>
        <dbReference type="RuleBase" id="RU003476"/>
    </source>
</evidence>
<dbReference type="PANTHER" id="PTHR11839:SF18">
    <property type="entry name" value="NUDIX HYDROLASE DOMAIN-CONTAINING PROTEIN"/>
    <property type="match status" value="1"/>
</dbReference>
<dbReference type="EMBL" id="PJOS01000095">
    <property type="protein sequence ID" value="PKT68821.1"/>
    <property type="molecule type" value="Genomic_DNA"/>
</dbReference>
<comment type="cofactor">
    <cofactor evidence="1">
        <name>Mg(2+)</name>
        <dbReference type="ChEBI" id="CHEBI:18420"/>
    </cofactor>
</comment>
<proteinExistence type="inferred from homology"/>
<evidence type="ECO:0000256" key="2">
    <source>
        <dbReference type="ARBA" id="ARBA00005582"/>
    </source>
</evidence>
<dbReference type="AlphaFoldDB" id="A0A2I0SFV6"/>
<dbReference type="PRINTS" id="PR00502">
    <property type="entry name" value="NUDIXFAMILY"/>
</dbReference>
<dbReference type="Pfam" id="PF00293">
    <property type="entry name" value="NUDIX"/>
    <property type="match status" value="1"/>
</dbReference>
<dbReference type="Proteomes" id="UP000236178">
    <property type="component" value="Unassembled WGS sequence"/>
</dbReference>
<keyword evidence="7" id="KW-1185">Reference proteome</keyword>
<dbReference type="InterPro" id="IPR020084">
    <property type="entry name" value="NUDIX_hydrolase_CS"/>
</dbReference>
<dbReference type="GO" id="GO:0016462">
    <property type="term" value="F:pyrophosphatase activity"/>
    <property type="evidence" value="ECO:0007669"/>
    <property type="project" value="UniProtKB-ARBA"/>
</dbReference>
<dbReference type="Gene3D" id="3.90.79.10">
    <property type="entry name" value="Nucleoside Triphosphate Pyrophosphohydrolase"/>
    <property type="match status" value="1"/>
</dbReference>
<sequence length="179" mass="19659">MQPRPIRRQEAVEVYRNAYGSLYDDAVVSPGGKPGRYLRWKWSNPGVVIVPRWADTVALVPSFRYPIGDLSWEFPRGGWEPDESVEQAAARELKEETGLTATATRRLGVLYADTGLIESPIEVVEAQVENPASGERSPEAMESVAEPAWFGSAELCAAFADQRVRCAITIAAAALARPR</sequence>
<dbReference type="InterPro" id="IPR015797">
    <property type="entry name" value="NUDIX_hydrolase-like_dom_sf"/>
</dbReference>
<reference evidence="6 7" key="1">
    <citation type="submission" date="2017-12" db="EMBL/GenBank/DDBJ databases">
        <title>Streptomyces populusis sp. nov., a novel endophytic actinobacterium isolated from stems of Populus adenopoda Maxim.</title>
        <authorList>
            <person name="Wang Z."/>
        </authorList>
    </citation>
    <scope>NUCLEOTIDE SEQUENCE [LARGE SCALE GENOMIC DNA]</scope>
    <source>
        <strain evidence="6 7">A249</strain>
    </source>
</reference>
<dbReference type="CDD" id="cd03424">
    <property type="entry name" value="NUDIX_ADPRase_Nudt5_UGPPase_Nudt14"/>
    <property type="match status" value="1"/>
</dbReference>
<dbReference type="GO" id="GO:0006753">
    <property type="term" value="P:nucleoside phosphate metabolic process"/>
    <property type="evidence" value="ECO:0007669"/>
    <property type="project" value="TreeGrafter"/>
</dbReference>
<dbReference type="OrthoDB" id="177518at2"/>
<feature type="domain" description="Nudix hydrolase" evidence="5">
    <location>
        <begin position="42"/>
        <end position="172"/>
    </location>
</feature>
<dbReference type="PANTHER" id="PTHR11839">
    <property type="entry name" value="UDP/ADP-SUGAR PYROPHOSPHATASE"/>
    <property type="match status" value="1"/>
</dbReference>
<evidence type="ECO:0000256" key="3">
    <source>
        <dbReference type="ARBA" id="ARBA00022801"/>
    </source>
</evidence>
<evidence type="ECO:0000313" key="6">
    <source>
        <dbReference type="EMBL" id="PKT68821.1"/>
    </source>
</evidence>
<dbReference type="InterPro" id="IPR020476">
    <property type="entry name" value="Nudix_hydrolase"/>
</dbReference>
<comment type="caution">
    <text evidence="6">The sequence shown here is derived from an EMBL/GenBank/DDBJ whole genome shotgun (WGS) entry which is preliminary data.</text>
</comment>
<gene>
    <name evidence="6" type="ORF">CW362_32840</name>
</gene>
<dbReference type="GO" id="GO:0005829">
    <property type="term" value="C:cytosol"/>
    <property type="evidence" value="ECO:0007669"/>
    <property type="project" value="TreeGrafter"/>
</dbReference>
<evidence type="ECO:0000256" key="1">
    <source>
        <dbReference type="ARBA" id="ARBA00001946"/>
    </source>
</evidence>